<protein>
    <submittedName>
        <fullName evidence="1">Uncharacterized protein</fullName>
    </submittedName>
</protein>
<gene>
    <name evidence="1" type="ORF">CKW00_03360</name>
</gene>
<accession>A0ABX4HT23</accession>
<dbReference type="EMBL" id="NSGH01000004">
    <property type="protein sequence ID" value="PBB06382.1"/>
    <property type="molecule type" value="Genomic_DNA"/>
</dbReference>
<evidence type="ECO:0000313" key="1">
    <source>
        <dbReference type="EMBL" id="PBB06382.1"/>
    </source>
</evidence>
<sequence>MFTLVHPLKHLRFIMRIEKRPADDSAGPLSVLVKAFFHATSNILLRMIFFKAGGFGKVNIL</sequence>
<dbReference type="Proteomes" id="UP000217561">
    <property type="component" value="Unassembled WGS sequence"/>
</dbReference>
<name>A0ABX4HT23_9BACI</name>
<proteinExistence type="predicted"/>
<comment type="caution">
    <text evidence="1">The sequence shown here is derived from an EMBL/GenBank/DDBJ whole genome shotgun (WGS) entry which is preliminary data.</text>
</comment>
<keyword evidence="2" id="KW-1185">Reference proteome</keyword>
<organism evidence="1 2">
    <name type="scientific">Salimicrobium humidisoli</name>
    <dbReference type="NCBI Taxonomy" id="2029857"/>
    <lineage>
        <taxon>Bacteria</taxon>
        <taxon>Bacillati</taxon>
        <taxon>Bacillota</taxon>
        <taxon>Bacilli</taxon>
        <taxon>Bacillales</taxon>
        <taxon>Bacillaceae</taxon>
        <taxon>Salimicrobium</taxon>
    </lineage>
</organism>
<evidence type="ECO:0000313" key="2">
    <source>
        <dbReference type="Proteomes" id="UP000217561"/>
    </source>
</evidence>
<reference evidence="1 2" key="1">
    <citation type="submission" date="2017-08" db="EMBL/GenBank/DDBJ databases">
        <title>Salimicrobium alkalisoli sp. nov., isolated from saline alkaline soil.</title>
        <authorList>
            <person name="Zhang G."/>
            <person name="Xiong Q."/>
        </authorList>
    </citation>
    <scope>NUCLEOTIDE SEQUENCE [LARGE SCALE GENOMIC DNA]</scope>
    <source>
        <strain evidence="1 2">WN024</strain>
    </source>
</reference>